<protein>
    <submittedName>
        <fullName evidence="2">Uncharacterized protein</fullName>
    </submittedName>
</protein>
<keyword evidence="3" id="KW-1185">Reference proteome</keyword>
<dbReference type="AlphaFoldDB" id="A0A5K7XBJ9"/>
<dbReference type="EMBL" id="AP021861">
    <property type="protein sequence ID" value="BBO33322.1"/>
    <property type="molecule type" value="Genomic_DNA"/>
</dbReference>
<name>A0A5K7XBJ9_9BACT</name>
<reference evidence="3" key="1">
    <citation type="submission" date="2019-10" db="EMBL/GenBank/DDBJ databases">
        <title>Lacipirellula parvula gen. nov., sp. nov., representing a lineage of planctomycetes widespread in freshwater anoxic habitats, and description of the family Lacipirellulaceae.</title>
        <authorList>
            <person name="Dedysh S.N."/>
            <person name="Kulichevskaya I.S."/>
            <person name="Beletsky A.V."/>
            <person name="Rakitin A.L."/>
            <person name="Mardanov A.V."/>
            <person name="Ivanova A.A."/>
            <person name="Saltykova V.X."/>
            <person name="Rijpstra W.I.C."/>
            <person name="Sinninghe Damste J.S."/>
            <person name="Ravin N.V."/>
        </authorList>
    </citation>
    <scope>NUCLEOTIDE SEQUENCE [LARGE SCALE GENOMIC DNA]</scope>
    <source>
        <strain evidence="3">PX69</strain>
    </source>
</reference>
<evidence type="ECO:0000313" key="3">
    <source>
        <dbReference type="Proteomes" id="UP000326837"/>
    </source>
</evidence>
<organism evidence="2 3">
    <name type="scientific">Lacipirellula parvula</name>
    <dbReference type="NCBI Taxonomy" id="2650471"/>
    <lineage>
        <taxon>Bacteria</taxon>
        <taxon>Pseudomonadati</taxon>
        <taxon>Planctomycetota</taxon>
        <taxon>Planctomycetia</taxon>
        <taxon>Pirellulales</taxon>
        <taxon>Lacipirellulaceae</taxon>
        <taxon>Lacipirellula</taxon>
    </lineage>
</organism>
<proteinExistence type="predicted"/>
<evidence type="ECO:0000256" key="1">
    <source>
        <dbReference type="SAM" id="MobiDB-lite"/>
    </source>
</evidence>
<dbReference type="Proteomes" id="UP000326837">
    <property type="component" value="Chromosome"/>
</dbReference>
<gene>
    <name evidence="2" type="ORF">PLANPX_2934</name>
</gene>
<feature type="region of interest" description="Disordered" evidence="1">
    <location>
        <begin position="1"/>
        <end position="43"/>
    </location>
</feature>
<dbReference type="KEGG" id="lpav:PLANPX_2934"/>
<sequence length="43" mass="4626">MQQSTRRGGGETPTDLASRLRMQSAVSSDVDQSPKVKSFQSNG</sequence>
<accession>A0A5K7XBJ9</accession>
<evidence type="ECO:0000313" key="2">
    <source>
        <dbReference type="EMBL" id="BBO33322.1"/>
    </source>
</evidence>